<reference evidence="2" key="6">
    <citation type="submission" date="2011-05" db="EMBL/GenBank/DDBJ databases">
        <title>Complete sequence of Collimonas fungivorans Ter331.</title>
        <authorList>
            <person name="Leveau J.H."/>
        </authorList>
    </citation>
    <scope>NUCLEOTIDE SEQUENCE [LARGE SCALE GENOMIC DNA]</scope>
    <source>
        <strain evidence="2">Ter331</strain>
    </source>
</reference>
<proteinExistence type="predicted"/>
<accession>G0ABM2</accession>
<organism evidence="1 2">
    <name type="scientific">Collimonas fungivorans (strain Ter331)</name>
    <dbReference type="NCBI Taxonomy" id="1005048"/>
    <lineage>
        <taxon>Bacteria</taxon>
        <taxon>Pseudomonadati</taxon>
        <taxon>Pseudomonadota</taxon>
        <taxon>Betaproteobacteria</taxon>
        <taxon>Burkholderiales</taxon>
        <taxon>Oxalobacteraceae</taxon>
        <taxon>Collimonas</taxon>
    </lineage>
</organism>
<sequence length="34" mass="3880">MLDVLPGLMWVSESSPIFIFSGLIKKHGWFFAKP</sequence>
<reference evidence="1 2" key="4">
    <citation type="journal article" date="2010" name="Environ. Microbiol.">
        <title>The bacterial genus Collimonas: mycophagy, weathering and other adaptive solutions to life in oligotrophic soil environments.</title>
        <authorList>
            <person name="Leveau J.H."/>
            <person name="Uroz S."/>
            <person name="de Boer W."/>
        </authorList>
    </citation>
    <scope>NUCLEOTIDE SEQUENCE [LARGE SCALE GENOMIC DNA]</scope>
    <source>
        <strain evidence="1 2">Ter331</strain>
    </source>
</reference>
<reference evidence="1 2" key="1">
    <citation type="journal article" date="2004" name="Environ. Microbiol.">
        <title>Phylogeny-function analysis of (meta)genomic libraries: screening for expression of ribosomal RNA genes by large-insert library fluorescent in situ hybridization (LIL-FISH).</title>
        <authorList>
            <person name="Leveau J.H."/>
            <person name="Gerards S."/>
            <person name="de Boer W."/>
            <person name="van Veen J.A."/>
        </authorList>
    </citation>
    <scope>NUCLEOTIDE SEQUENCE [LARGE SCALE GENOMIC DNA]</scope>
    <source>
        <strain evidence="1 2">Ter331</strain>
    </source>
</reference>
<dbReference type="HOGENOM" id="CLU_3373140_0_0_4"/>
<dbReference type="STRING" id="1005048.CFU_1756"/>
<evidence type="ECO:0000313" key="1">
    <source>
        <dbReference type="EMBL" id="AEK61588.1"/>
    </source>
</evidence>
<dbReference type="Proteomes" id="UP000008392">
    <property type="component" value="Chromosome"/>
</dbReference>
<keyword evidence="2" id="KW-1185">Reference proteome</keyword>
<dbReference type="EMBL" id="CP002745">
    <property type="protein sequence ID" value="AEK61588.1"/>
    <property type="molecule type" value="Genomic_DNA"/>
</dbReference>
<reference evidence="1 2" key="3">
    <citation type="journal article" date="2008" name="FEMS Microbiol. Ecol.">
        <title>Identification and characterization of genes underlying chitinolysis in Collimonas fungivorans Ter331.</title>
        <authorList>
            <person name="Fritsche K."/>
            <person name="de Boer W."/>
            <person name="Gerards S."/>
            <person name="van den Berg M."/>
            <person name="van Veen J.A."/>
            <person name="Leveau J.H."/>
        </authorList>
    </citation>
    <scope>NUCLEOTIDE SEQUENCE [LARGE SCALE GENOMIC DNA]</scope>
    <source>
        <strain evidence="1 2">Ter331</strain>
    </source>
</reference>
<dbReference type="KEGG" id="cfu:CFU_1756"/>
<protein>
    <submittedName>
        <fullName evidence="1">Uncharacterized protein</fullName>
    </submittedName>
</protein>
<gene>
    <name evidence="1" type="ordered locus">CFU_1756</name>
</gene>
<reference evidence="1 2" key="2">
    <citation type="journal article" date="2006" name="J. Microbiol. Methods">
        <title>Genomic flank-sequencing of plasposon insertion sites for rapid identification of functional genes.</title>
        <authorList>
            <person name="Leveau J.H."/>
            <person name="Gerards S."/>
            <person name="Fritsche K."/>
            <person name="Zondag G."/>
            <person name="van Veen J.A."/>
        </authorList>
    </citation>
    <scope>NUCLEOTIDE SEQUENCE [LARGE SCALE GENOMIC DNA]</scope>
    <source>
        <strain evidence="1 2">Ter331</strain>
    </source>
</reference>
<evidence type="ECO:0000313" key="2">
    <source>
        <dbReference type="Proteomes" id="UP000008392"/>
    </source>
</evidence>
<reference evidence="1 2" key="5">
    <citation type="journal article" date="2011" name="ISME J.">
        <title>Dual transcriptional profiling of a bacterial/fungal confrontation: Collimonas fungivorans versus Aspergillus niger.</title>
        <authorList>
            <person name="Mela F."/>
            <person name="Fritsche K."/>
            <person name="de Boer W."/>
            <person name="van Veen J.A."/>
            <person name="de Graaff L.H."/>
            <person name="van den Berg M."/>
            <person name="Leveau J.H."/>
        </authorList>
    </citation>
    <scope>NUCLEOTIDE SEQUENCE [LARGE SCALE GENOMIC DNA]</scope>
    <source>
        <strain evidence="1 2">Ter331</strain>
    </source>
</reference>
<dbReference type="AlphaFoldDB" id="G0ABM2"/>
<name>G0ABM2_COLFT</name>